<dbReference type="Gene3D" id="3.40.50.2300">
    <property type="match status" value="2"/>
</dbReference>
<keyword evidence="5" id="KW-0472">Membrane</keyword>
<keyword evidence="10" id="KW-1185">Reference proteome</keyword>
<evidence type="ECO:0000256" key="7">
    <source>
        <dbReference type="SAM" id="SignalP"/>
    </source>
</evidence>
<evidence type="ECO:0000259" key="8">
    <source>
        <dbReference type="Pfam" id="PF02608"/>
    </source>
</evidence>
<geneLocation type="plasmid" evidence="10">
    <name>pdfi2</name>
</geneLocation>
<feature type="signal peptide" evidence="7">
    <location>
        <begin position="1"/>
        <end position="20"/>
    </location>
</feature>
<dbReference type="Proteomes" id="UP000259030">
    <property type="component" value="Plasmid pDFI2"/>
</dbReference>
<comment type="similarity">
    <text evidence="2">Belongs to the BMP lipoprotein family.</text>
</comment>
<evidence type="ECO:0000256" key="4">
    <source>
        <dbReference type="ARBA" id="ARBA00022729"/>
    </source>
</evidence>
<feature type="domain" description="ABC transporter substrate-binding protein PnrA-like" evidence="8">
    <location>
        <begin position="27"/>
        <end position="223"/>
    </location>
</feature>
<dbReference type="EMBL" id="CP021083">
    <property type="protein sequence ID" value="ASN83027.1"/>
    <property type="molecule type" value="Genomic_DNA"/>
</dbReference>
<comment type="subcellular location">
    <subcellularLocation>
        <location evidence="1">Cell membrane</location>
        <topology evidence="1">Lipid-anchor</topology>
    </subcellularLocation>
</comment>
<reference evidence="9 10" key="1">
    <citation type="submission" date="2017-05" db="EMBL/GenBank/DDBJ databases">
        <title>The complete genome sequence of Deinococcus ficus isolated from the rhizosphere of the Ficus religiosa L. in Taiwan.</title>
        <authorList>
            <person name="Wu K.-M."/>
            <person name="Liao T.-L."/>
            <person name="Liu Y.-M."/>
            <person name="Young C.-C."/>
            <person name="Tsai S.-F."/>
        </authorList>
    </citation>
    <scope>NUCLEOTIDE SEQUENCE [LARGE SCALE GENOMIC DNA]</scope>
    <source>
        <strain evidence="9 10">CC-FR2-10</strain>
        <plasmid evidence="10">pdfi2</plasmid>
    </source>
</reference>
<evidence type="ECO:0000313" key="9">
    <source>
        <dbReference type="EMBL" id="ASN83027.1"/>
    </source>
</evidence>
<dbReference type="GO" id="GO:0005886">
    <property type="term" value="C:plasma membrane"/>
    <property type="evidence" value="ECO:0007669"/>
    <property type="project" value="UniProtKB-SubCell"/>
</dbReference>
<dbReference type="Pfam" id="PF02608">
    <property type="entry name" value="Bmp"/>
    <property type="match status" value="1"/>
</dbReference>
<proteinExistence type="inferred from homology"/>
<sequence>MKVKMLVTSLGLLLGTSALAQSAPFGVVLDLGSRTDRSFNQAALAGVQRAQKELGVKVDVYDTRVDADRQKGLNLYAGQKKQLVIGLGFNFLDPVKSTAFQYPGTKFAVVDALPSGANTAGLTFREQEGSFMVGYIAGLQSSTGVVGFVGGMDSPVIHKFDAGFTAGVKFACPNCTVLSRYLGKTPSAFNDIPGATAVAGGLKAKGADVIYAAAGASGRGVISFVTRAQCIRASELPAGVKFRQNAFAGIPKSAPYKAQCTGDTRPLFFIGVDSNQNYLGDTDNNPKTLNHGLTSMVKRIDTALFTLIQREVKKEKWRSGESSFGLENGGVDYALDEYNEALVPQTLLDKLTKVREMVITKLIKIPTQ</sequence>
<dbReference type="CDD" id="cd06354">
    <property type="entry name" value="PBP1_PrnA-like"/>
    <property type="match status" value="1"/>
</dbReference>
<dbReference type="RefSeq" id="WP_027462241.1">
    <property type="nucleotide sequence ID" value="NZ_CP021083.1"/>
</dbReference>
<dbReference type="AlphaFoldDB" id="A0A221T287"/>
<keyword evidence="6" id="KW-0449">Lipoprotein</keyword>
<keyword evidence="4 7" id="KW-0732">Signal</keyword>
<evidence type="ECO:0000313" key="10">
    <source>
        <dbReference type="Proteomes" id="UP000259030"/>
    </source>
</evidence>
<feature type="chain" id="PRO_5011262381" evidence="7">
    <location>
        <begin position="21"/>
        <end position="368"/>
    </location>
</feature>
<gene>
    <name evidence="9" type="ORF">DFI_17765</name>
</gene>
<evidence type="ECO:0000256" key="6">
    <source>
        <dbReference type="ARBA" id="ARBA00023288"/>
    </source>
</evidence>
<evidence type="ECO:0000256" key="2">
    <source>
        <dbReference type="ARBA" id="ARBA00008610"/>
    </source>
</evidence>
<dbReference type="SUPFAM" id="SSF53822">
    <property type="entry name" value="Periplasmic binding protein-like I"/>
    <property type="match status" value="1"/>
</dbReference>
<evidence type="ECO:0000256" key="5">
    <source>
        <dbReference type="ARBA" id="ARBA00023136"/>
    </source>
</evidence>
<evidence type="ECO:0000256" key="3">
    <source>
        <dbReference type="ARBA" id="ARBA00022475"/>
    </source>
</evidence>
<dbReference type="PANTHER" id="PTHR34296:SF2">
    <property type="entry name" value="ABC TRANSPORTER GUANOSINE-BINDING PROTEIN NUPN"/>
    <property type="match status" value="1"/>
</dbReference>
<dbReference type="InterPro" id="IPR050957">
    <property type="entry name" value="BMP_lipoprotein"/>
</dbReference>
<keyword evidence="9" id="KW-0614">Plasmid</keyword>
<dbReference type="InterPro" id="IPR028082">
    <property type="entry name" value="Peripla_BP_I"/>
</dbReference>
<dbReference type="InterPro" id="IPR003760">
    <property type="entry name" value="PnrA-like"/>
</dbReference>
<dbReference type="KEGG" id="dfc:DFI_17765"/>
<organism evidence="9 10">
    <name type="scientific">Deinococcus ficus</name>
    <dbReference type="NCBI Taxonomy" id="317577"/>
    <lineage>
        <taxon>Bacteria</taxon>
        <taxon>Thermotogati</taxon>
        <taxon>Deinococcota</taxon>
        <taxon>Deinococci</taxon>
        <taxon>Deinococcales</taxon>
        <taxon>Deinococcaceae</taxon>
        <taxon>Deinococcus</taxon>
    </lineage>
</organism>
<name>A0A221T287_9DEIO</name>
<accession>A0A221T287</accession>
<keyword evidence="3" id="KW-1003">Cell membrane</keyword>
<dbReference type="PANTHER" id="PTHR34296">
    <property type="entry name" value="TRANSCRIPTIONAL ACTIVATOR PROTEIN MED"/>
    <property type="match status" value="1"/>
</dbReference>
<protein>
    <submittedName>
        <fullName evidence="9">BMP family ABC transporter substrate-binding protein</fullName>
    </submittedName>
</protein>
<evidence type="ECO:0000256" key="1">
    <source>
        <dbReference type="ARBA" id="ARBA00004193"/>
    </source>
</evidence>
<dbReference type="STRING" id="317577.GCA_000419625_03289"/>